<protein>
    <submittedName>
        <fullName evidence="2">Uncharacterized protein</fullName>
    </submittedName>
</protein>
<feature type="chain" id="PRO_5001729313" evidence="1">
    <location>
        <begin position="21"/>
        <end position="194"/>
    </location>
</feature>
<keyword evidence="1" id="KW-0732">Signal</keyword>
<sequence length="194" mass="21406">MNKNLILTVSVIASLANANAHVKANQIGDHDDGFQNSHMTQAIQTLAAETLGGEYQRIYDFTSGFLFGSSYSENKECVKNLNSITYYGLFVLQGTQNFKFQNAVSINLNVNKFTEATGIFTSVCDINHMTKIFSELSTFEATPWVRMGSRAFGVAVGSIWAAQKDINQGIKDGNWYKVGKTSGKLFKELFDSAL</sequence>
<keyword evidence="3" id="KW-1185">Reference proteome</keyword>
<dbReference type="AlphaFoldDB" id="A0A078A7E5"/>
<evidence type="ECO:0000256" key="1">
    <source>
        <dbReference type="SAM" id="SignalP"/>
    </source>
</evidence>
<evidence type="ECO:0000313" key="3">
    <source>
        <dbReference type="Proteomes" id="UP000039865"/>
    </source>
</evidence>
<accession>A0A078A7E5</accession>
<reference evidence="2 3" key="1">
    <citation type="submission" date="2014-06" db="EMBL/GenBank/DDBJ databases">
        <authorList>
            <person name="Swart Estienne"/>
        </authorList>
    </citation>
    <scope>NUCLEOTIDE SEQUENCE [LARGE SCALE GENOMIC DNA]</scope>
    <source>
        <strain evidence="2 3">130c</strain>
    </source>
</reference>
<proteinExistence type="predicted"/>
<name>A0A078A7E5_STYLE</name>
<dbReference type="EMBL" id="CCKQ01006179">
    <property type="protein sequence ID" value="CDW77467.1"/>
    <property type="molecule type" value="Genomic_DNA"/>
</dbReference>
<organism evidence="2 3">
    <name type="scientific">Stylonychia lemnae</name>
    <name type="common">Ciliate</name>
    <dbReference type="NCBI Taxonomy" id="5949"/>
    <lineage>
        <taxon>Eukaryota</taxon>
        <taxon>Sar</taxon>
        <taxon>Alveolata</taxon>
        <taxon>Ciliophora</taxon>
        <taxon>Intramacronucleata</taxon>
        <taxon>Spirotrichea</taxon>
        <taxon>Stichotrichia</taxon>
        <taxon>Sporadotrichida</taxon>
        <taxon>Oxytrichidae</taxon>
        <taxon>Stylonychinae</taxon>
        <taxon>Stylonychia</taxon>
    </lineage>
</organism>
<gene>
    <name evidence="2" type="primary">Contig2128.g2291</name>
    <name evidence="2" type="ORF">STYLEM_6428</name>
</gene>
<feature type="signal peptide" evidence="1">
    <location>
        <begin position="1"/>
        <end position="20"/>
    </location>
</feature>
<dbReference type="InParanoid" id="A0A078A7E5"/>
<dbReference type="Proteomes" id="UP000039865">
    <property type="component" value="Unassembled WGS sequence"/>
</dbReference>
<evidence type="ECO:0000313" key="2">
    <source>
        <dbReference type="EMBL" id="CDW77467.1"/>
    </source>
</evidence>